<reference evidence="11 12" key="1">
    <citation type="submission" date="2023-10" db="EMBL/GenBank/DDBJ databases">
        <title>Draft Genome Sequence of Candida saopaulonensis from a very Premature Infant with Sepsis.</title>
        <authorList>
            <person name="Ning Y."/>
            <person name="Dai R."/>
            <person name="Xiao M."/>
            <person name="Xu Y."/>
            <person name="Yan Q."/>
            <person name="Zhang L."/>
        </authorList>
    </citation>
    <scope>NUCLEOTIDE SEQUENCE [LARGE SCALE GENOMIC DNA]</scope>
    <source>
        <strain evidence="11 12">19XY460</strain>
    </source>
</reference>
<protein>
    <recommendedName>
        <fullName evidence="10">Amino acid transporter transmembrane domain-containing protein</fullName>
    </recommendedName>
</protein>
<dbReference type="Pfam" id="PF01490">
    <property type="entry name" value="Aa_trans"/>
    <property type="match status" value="1"/>
</dbReference>
<dbReference type="GO" id="GO:0005783">
    <property type="term" value="C:endoplasmic reticulum"/>
    <property type="evidence" value="ECO:0007669"/>
    <property type="project" value="TreeGrafter"/>
</dbReference>
<evidence type="ECO:0000256" key="1">
    <source>
        <dbReference type="ARBA" id="ARBA00004141"/>
    </source>
</evidence>
<dbReference type="PANTHER" id="PTHR22950">
    <property type="entry name" value="AMINO ACID TRANSPORTER"/>
    <property type="match status" value="1"/>
</dbReference>
<keyword evidence="12" id="KW-1185">Reference proteome</keyword>
<dbReference type="PANTHER" id="PTHR22950:SF458">
    <property type="entry name" value="SODIUM-COUPLED NEUTRAL AMINO ACID TRANSPORTER 11-RELATED"/>
    <property type="match status" value="1"/>
</dbReference>
<sequence>MLQQYNKLPQREAEEETQNQDNGLLQSEQTLPSFSGSPNSQGTLKLPDMAPPAYEPDVFKQSSWDTTSSQNLESTQFEDFDIDDPLDDSEEGTSSMKMAFMNMANSILGAGIIGQPFAMRNSGLLGGILVMILLTFLIDWTLRLIVINAQMSQTRSYQDTVHYCYGKVGKALLLLTISSFAYGGCMAFCVIIGDTIPHVLKLFLPDAAYAKGTILGWFLQRNVIITIFTTCISYPLSLNRDISKLAKASGFALFGMTIIVLITLFRGPFVDKSLKAPLEASEWLINKNIFQGISVISFALVCHHNTLFIFNSMRNATVERFSKLTHFACGISMCFCLLMGIPGLLNFGHIVKGNILNNFKANDFWINIARFCFGLNMLTTFPLEVFVVRDVLKDIVAAFSHSGSNSESTSAELTQKQHFSITTILVFSSMSVSLFTCNLGMILELIGATSASLMAYIIPPLCYLKLSWEKVGYKSASDEERKAFLWKKAIPSILCVVFGFTVMIVSSYMTIKTSLANNNSDNHCVDD</sequence>
<evidence type="ECO:0000256" key="7">
    <source>
        <dbReference type="ARBA" id="ARBA00023136"/>
    </source>
</evidence>
<accession>A0AAX4H3A0</accession>
<feature type="compositionally biased region" description="Acidic residues" evidence="8">
    <location>
        <begin position="76"/>
        <end position="91"/>
    </location>
</feature>
<feature type="compositionally biased region" description="Polar residues" evidence="8">
    <location>
        <begin position="19"/>
        <end position="43"/>
    </location>
</feature>
<feature type="transmembrane region" description="Helical" evidence="9">
    <location>
        <begin position="172"/>
        <end position="193"/>
    </location>
</feature>
<feature type="transmembrane region" description="Helical" evidence="9">
    <location>
        <begin position="449"/>
        <end position="468"/>
    </location>
</feature>
<keyword evidence="7 9" id="KW-0472">Membrane</keyword>
<evidence type="ECO:0000313" key="12">
    <source>
        <dbReference type="Proteomes" id="UP001338582"/>
    </source>
</evidence>
<feature type="region of interest" description="Disordered" evidence="8">
    <location>
        <begin position="1"/>
        <end position="91"/>
    </location>
</feature>
<feature type="compositionally biased region" description="Polar residues" evidence="8">
    <location>
        <begin position="60"/>
        <end position="75"/>
    </location>
</feature>
<dbReference type="AlphaFoldDB" id="A0AAX4H3A0"/>
<evidence type="ECO:0000256" key="3">
    <source>
        <dbReference type="ARBA" id="ARBA00022448"/>
    </source>
</evidence>
<dbReference type="KEGG" id="asau:88171323"/>
<dbReference type="RefSeq" id="XP_062875417.1">
    <property type="nucleotide sequence ID" value="XM_063019347.1"/>
</dbReference>
<feature type="transmembrane region" description="Helical" evidence="9">
    <location>
        <begin position="213"/>
        <end position="236"/>
    </location>
</feature>
<evidence type="ECO:0000259" key="10">
    <source>
        <dbReference type="Pfam" id="PF01490"/>
    </source>
</evidence>
<dbReference type="GO" id="GO:0016020">
    <property type="term" value="C:membrane"/>
    <property type="evidence" value="ECO:0007669"/>
    <property type="project" value="UniProtKB-SubCell"/>
</dbReference>
<dbReference type="EMBL" id="CP138894">
    <property type="protein sequence ID" value="WPK23030.1"/>
    <property type="molecule type" value="Genomic_DNA"/>
</dbReference>
<feature type="transmembrane region" description="Helical" evidence="9">
    <location>
        <begin position="248"/>
        <end position="269"/>
    </location>
</feature>
<proteinExistence type="inferred from homology"/>
<keyword evidence="6 9" id="KW-1133">Transmembrane helix</keyword>
<organism evidence="11 12">
    <name type="scientific">Australozyma saopauloensis</name>
    <dbReference type="NCBI Taxonomy" id="291208"/>
    <lineage>
        <taxon>Eukaryota</taxon>
        <taxon>Fungi</taxon>
        <taxon>Dikarya</taxon>
        <taxon>Ascomycota</taxon>
        <taxon>Saccharomycotina</taxon>
        <taxon>Pichiomycetes</taxon>
        <taxon>Metschnikowiaceae</taxon>
        <taxon>Australozyma</taxon>
    </lineage>
</organism>
<comment type="similarity">
    <text evidence="2">Belongs to the amino acid/polyamine transporter 2 family.</text>
</comment>
<evidence type="ECO:0000313" key="11">
    <source>
        <dbReference type="EMBL" id="WPK23030.1"/>
    </source>
</evidence>
<dbReference type="Proteomes" id="UP001338582">
    <property type="component" value="Chromosome 1"/>
</dbReference>
<evidence type="ECO:0000256" key="2">
    <source>
        <dbReference type="ARBA" id="ARBA00008066"/>
    </source>
</evidence>
<dbReference type="GO" id="GO:0015179">
    <property type="term" value="F:L-amino acid transmembrane transporter activity"/>
    <property type="evidence" value="ECO:0007669"/>
    <property type="project" value="TreeGrafter"/>
</dbReference>
<name>A0AAX4H3A0_9ASCO</name>
<feature type="transmembrane region" description="Helical" evidence="9">
    <location>
        <begin position="324"/>
        <end position="344"/>
    </location>
</feature>
<dbReference type="GeneID" id="88171323"/>
<gene>
    <name evidence="11" type="ORF">PUMCH_000254</name>
</gene>
<feature type="domain" description="Amino acid transporter transmembrane" evidence="10">
    <location>
        <begin position="93"/>
        <end position="511"/>
    </location>
</feature>
<evidence type="ECO:0000256" key="9">
    <source>
        <dbReference type="SAM" id="Phobius"/>
    </source>
</evidence>
<keyword evidence="3" id="KW-0813">Transport</keyword>
<feature type="transmembrane region" description="Helical" evidence="9">
    <location>
        <begin position="419"/>
        <end position="443"/>
    </location>
</feature>
<evidence type="ECO:0000256" key="8">
    <source>
        <dbReference type="SAM" id="MobiDB-lite"/>
    </source>
</evidence>
<evidence type="ECO:0000256" key="4">
    <source>
        <dbReference type="ARBA" id="ARBA00022692"/>
    </source>
</evidence>
<feature type="transmembrane region" description="Helical" evidence="9">
    <location>
        <begin position="364"/>
        <end position="383"/>
    </location>
</feature>
<comment type="subcellular location">
    <subcellularLocation>
        <location evidence="1">Membrane</location>
        <topology evidence="1">Multi-pass membrane protein</topology>
    </subcellularLocation>
</comment>
<feature type="transmembrane region" description="Helical" evidence="9">
    <location>
        <begin position="289"/>
        <end position="312"/>
    </location>
</feature>
<feature type="transmembrane region" description="Helical" evidence="9">
    <location>
        <begin position="489"/>
        <end position="511"/>
    </location>
</feature>
<keyword evidence="5" id="KW-0029">Amino-acid transport</keyword>
<evidence type="ECO:0000256" key="5">
    <source>
        <dbReference type="ARBA" id="ARBA00022970"/>
    </source>
</evidence>
<evidence type="ECO:0000256" key="6">
    <source>
        <dbReference type="ARBA" id="ARBA00022989"/>
    </source>
</evidence>
<feature type="transmembrane region" description="Helical" evidence="9">
    <location>
        <begin position="124"/>
        <end position="146"/>
    </location>
</feature>
<dbReference type="InterPro" id="IPR013057">
    <property type="entry name" value="AA_transpt_TM"/>
</dbReference>
<keyword evidence="4 9" id="KW-0812">Transmembrane</keyword>